<reference evidence="1 2" key="1">
    <citation type="submission" date="2019-05" db="EMBL/GenBank/DDBJ databases">
        <title>Another draft genome of Portunus trituberculatus and its Hox gene families provides insights of decapod evolution.</title>
        <authorList>
            <person name="Jeong J.-H."/>
            <person name="Song I."/>
            <person name="Kim S."/>
            <person name="Choi T."/>
            <person name="Kim D."/>
            <person name="Ryu S."/>
            <person name="Kim W."/>
        </authorList>
    </citation>
    <scope>NUCLEOTIDE SEQUENCE [LARGE SCALE GENOMIC DNA]</scope>
    <source>
        <tissue evidence="1">Muscle</tissue>
    </source>
</reference>
<evidence type="ECO:0000313" key="1">
    <source>
        <dbReference type="EMBL" id="MPD03778.1"/>
    </source>
</evidence>
<protein>
    <submittedName>
        <fullName evidence="1">Uncharacterized protein</fullName>
    </submittedName>
</protein>
<comment type="caution">
    <text evidence="1">The sequence shown here is derived from an EMBL/GenBank/DDBJ whole genome shotgun (WGS) entry which is preliminary data.</text>
</comment>
<keyword evidence="2" id="KW-1185">Reference proteome</keyword>
<dbReference type="Proteomes" id="UP000324222">
    <property type="component" value="Unassembled WGS sequence"/>
</dbReference>
<dbReference type="AlphaFoldDB" id="A0A5B7KEX2"/>
<proteinExistence type="predicted"/>
<gene>
    <name evidence="1" type="ORF">E2C01_099432</name>
</gene>
<sequence>MSLLTLDQLVSANSIAHGLVALELDPFCGSKGDMFYQGVPVLLLPPPLLSAWKVSAASPPTPPAFSPGLSTTTQQVLYYMLNKQCHL</sequence>
<organism evidence="1 2">
    <name type="scientific">Portunus trituberculatus</name>
    <name type="common">Swimming crab</name>
    <name type="synonym">Neptunus trituberculatus</name>
    <dbReference type="NCBI Taxonomy" id="210409"/>
    <lineage>
        <taxon>Eukaryota</taxon>
        <taxon>Metazoa</taxon>
        <taxon>Ecdysozoa</taxon>
        <taxon>Arthropoda</taxon>
        <taxon>Crustacea</taxon>
        <taxon>Multicrustacea</taxon>
        <taxon>Malacostraca</taxon>
        <taxon>Eumalacostraca</taxon>
        <taxon>Eucarida</taxon>
        <taxon>Decapoda</taxon>
        <taxon>Pleocyemata</taxon>
        <taxon>Brachyura</taxon>
        <taxon>Eubrachyura</taxon>
        <taxon>Portunoidea</taxon>
        <taxon>Portunidae</taxon>
        <taxon>Portuninae</taxon>
        <taxon>Portunus</taxon>
    </lineage>
</organism>
<name>A0A5B7KEX2_PORTR</name>
<accession>A0A5B7KEX2</accession>
<evidence type="ECO:0000313" key="2">
    <source>
        <dbReference type="Proteomes" id="UP000324222"/>
    </source>
</evidence>
<dbReference type="EMBL" id="VSRR010137867">
    <property type="protein sequence ID" value="MPD03778.1"/>
    <property type="molecule type" value="Genomic_DNA"/>
</dbReference>